<evidence type="ECO:0000313" key="1">
    <source>
        <dbReference type="Proteomes" id="UP001732720"/>
    </source>
</evidence>
<organism evidence="1 2">
    <name type="scientific">Castor canadensis</name>
    <name type="common">American beaver</name>
    <dbReference type="NCBI Taxonomy" id="51338"/>
    <lineage>
        <taxon>Eukaryota</taxon>
        <taxon>Metazoa</taxon>
        <taxon>Chordata</taxon>
        <taxon>Craniata</taxon>
        <taxon>Vertebrata</taxon>
        <taxon>Euteleostomi</taxon>
        <taxon>Mammalia</taxon>
        <taxon>Eutheria</taxon>
        <taxon>Euarchontoglires</taxon>
        <taxon>Glires</taxon>
        <taxon>Rodentia</taxon>
        <taxon>Castorimorpha</taxon>
        <taxon>Castoridae</taxon>
        <taxon>Castor</taxon>
    </lineage>
</organism>
<gene>
    <name evidence="2" type="primary">Clhc1</name>
</gene>
<reference evidence="2" key="1">
    <citation type="submission" date="2025-08" db="UniProtKB">
        <authorList>
            <consortium name="RefSeq"/>
        </authorList>
    </citation>
    <scope>IDENTIFICATION</scope>
</reference>
<keyword evidence="1" id="KW-1185">Reference proteome</keyword>
<name>A0AC58KLU2_CASCN</name>
<evidence type="ECO:0000313" key="2">
    <source>
        <dbReference type="RefSeq" id="XP_073905843.1"/>
    </source>
</evidence>
<sequence>MSREKKKPIRPGYTVEGDAYVAGGRPTQEHTLTADGGSERKSAAPASRVSWLKAPPLRMKIVENNSLMIQLQIDQMKQLRAEYDKKEVKYCTFSKDPSQPIPGMTLQDSVNLDALNKYMKHLNDKFEEMKQTMLIKYIPAQRMADLDEEMIVLLKRRDVAEDLNKKLQFRLNELISIGEYEKAASFAANSPRKILQNIGTMNKFKAAGKIRGKPLPLLSFFEAIFSTSHAFRCPINADLTLEGIKCGLSEKRLDLVINWVTQEKLTFSDKAGDVICAYGEQDTYNKAKCLALAQIIYSECDQHKKAFLCLCKQGQIQGAMEYIQQFKDFTSDDLMQLITACPQIELIQSLTQERNGKPPYLSFGLTVLHLFSTDMKKVGIELFQELNKGGKDAVEHLVMNDSFCSLEKWQEVANICLQNGFEKISNNILSILRSQSGVAEFEDDTINLMEHVFW</sequence>
<proteinExistence type="predicted"/>
<dbReference type="Proteomes" id="UP001732720">
    <property type="component" value="Chromosome 12"/>
</dbReference>
<accession>A0AC58KLU2</accession>
<dbReference type="RefSeq" id="XP_073905843.1">
    <property type="nucleotide sequence ID" value="XM_074049742.1"/>
</dbReference>
<protein>
    <submittedName>
        <fullName evidence="2">Clathrin heavy chain linker domain-containing protein 1 isoform X2</fullName>
    </submittedName>
</protein>